<evidence type="ECO:0000313" key="9">
    <source>
        <dbReference type="Proteomes" id="UP001500642"/>
    </source>
</evidence>
<dbReference type="PROSITE" id="PS51198">
    <property type="entry name" value="UVRD_HELICASE_ATP_BIND"/>
    <property type="match status" value="1"/>
</dbReference>
<evidence type="ECO:0000313" key="8">
    <source>
        <dbReference type="EMBL" id="GAA4390875.1"/>
    </source>
</evidence>
<proteinExistence type="predicted"/>
<feature type="domain" description="UvrD-like helicase ATP-binding" evidence="7">
    <location>
        <begin position="177"/>
        <end position="520"/>
    </location>
</feature>
<organism evidence="8 9">
    <name type="scientific">Brevibacterium pityocampae</name>
    <dbReference type="NCBI Taxonomy" id="506594"/>
    <lineage>
        <taxon>Bacteria</taxon>
        <taxon>Bacillati</taxon>
        <taxon>Actinomycetota</taxon>
        <taxon>Actinomycetes</taxon>
        <taxon>Micrococcales</taxon>
        <taxon>Brevibacteriaceae</taxon>
        <taxon>Brevibacterium</taxon>
    </lineage>
</organism>
<dbReference type="Pfam" id="PF13538">
    <property type="entry name" value="UvrD_C_2"/>
    <property type="match status" value="1"/>
</dbReference>
<feature type="region of interest" description="Disordered" evidence="6">
    <location>
        <begin position="725"/>
        <end position="745"/>
    </location>
</feature>
<keyword evidence="3 5" id="KW-0347">Helicase</keyword>
<dbReference type="InterPro" id="IPR027417">
    <property type="entry name" value="P-loop_NTPase"/>
</dbReference>
<evidence type="ECO:0000256" key="5">
    <source>
        <dbReference type="PROSITE-ProRule" id="PRU00560"/>
    </source>
</evidence>
<keyword evidence="2 5" id="KW-0378">Hydrolase</keyword>
<dbReference type="EMBL" id="BAABGL010000011">
    <property type="protein sequence ID" value="GAA4390875.1"/>
    <property type="molecule type" value="Genomic_DNA"/>
</dbReference>
<dbReference type="Proteomes" id="UP001500642">
    <property type="component" value="Unassembled WGS sequence"/>
</dbReference>
<dbReference type="SUPFAM" id="SSF52540">
    <property type="entry name" value="P-loop containing nucleoside triphosphate hydrolases"/>
    <property type="match status" value="1"/>
</dbReference>
<evidence type="ECO:0000256" key="4">
    <source>
        <dbReference type="ARBA" id="ARBA00022840"/>
    </source>
</evidence>
<keyword evidence="4 5" id="KW-0067">ATP-binding</keyword>
<evidence type="ECO:0000256" key="3">
    <source>
        <dbReference type="ARBA" id="ARBA00022806"/>
    </source>
</evidence>
<reference evidence="9" key="1">
    <citation type="journal article" date="2019" name="Int. J. Syst. Evol. Microbiol.">
        <title>The Global Catalogue of Microorganisms (GCM) 10K type strain sequencing project: providing services to taxonomists for standard genome sequencing and annotation.</title>
        <authorList>
            <consortium name="The Broad Institute Genomics Platform"/>
            <consortium name="The Broad Institute Genome Sequencing Center for Infectious Disease"/>
            <person name="Wu L."/>
            <person name="Ma J."/>
        </authorList>
    </citation>
    <scope>NUCLEOTIDE SEQUENCE [LARGE SCALE GENOMIC DNA]</scope>
    <source>
        <strain evidence="9">JCM 17808</strain>
    </source>
</reference>
<dbReference type="Pfam" id="PF13245">
    <property type="entry name" value="AAA_19"/>
    <property type="match status" value="1"/>
</dbReference>
<keyword evidence="9" id="KW-1185">Reference proteome</keyword>
<dbReference type="InterPro" id="IPR027785">
    <property type="entry name" value="UvrD-like_helicase_C"/>
</dbReference>
<dbReference type="PANTHER" id="PTHR11070:SF45">
    <property type="entry name" value="DNA 3'-5' HELICASE"/>
    <property type="match status" value="1"/>
</dbReference>
<evidence type="ECO:0000256" key="6">
    <source>
        <dbReference type="SAM" id="MobiDB-lite"/>
    </source>
</evidence>
<gene>
    <name evidence="8" type="ORF">GCM10023167_17750</name>
</gene>
<dbReference type="InterPro" id="IPR014016">
    <property type="entry name" value="UvrD-like_ATP-bd"/>
</dbReference>
<dbReference type="Gene3D" id="3.40.50.300">
    <property type="entry name" value="P-loop containing nucleotide triphosphate hydrolases"/>
    <property type="match status" value="2"/>
</dbReference>
<evidence type="ECO:0000259" key="7">
    <source>
        <dbReference type="PROSITE" id="PS51198"/>
    </source>
</evidence>
<dbReference type="RefSeq" id="WP_137318409.1">
    <property type="nucleotide sequence ID" value="NZ_BAABGL010000011.1"/>
</dbReference>
<dbReference type="PANTHER" id="PTHR11070">
    <property type="entry name" value="UVRD / RECB / PCRA DNA HELICASE FAMILY MEMBER"/>
    <property type="match status" value="1"/>
</dbReference>
<evidence type="ECO:0000256" key="1">
    <source>
        <dbReference type="ARBA" id="ARBA00022741"/>
    </source>
</evidence>
<name>A0ABP8JHG1_9MICO</name>
<protein>
    <submittedName>
        <fullName evidence="8">ATPase AAA</fullName>
    </submittedName>
</protein>
<evidence type="ECO:0000256" key="2">
    <source>
        <dbReference type="ARBA" id="ARBA00022801"/>
    </source>
</evidence>
<sequence>MSAEPIDKTVELAAEQKYFDRAMRRHVDAQHQIKKSQAGAGGSAADIRALSRALKSGDTLGPNDPVAIGRVDTQDERKIYVGKSAILDENRDLLVASWKSKAGNWFYSATPENPGGVNRKRTFRTDRNTVKDFSDLVFAQLENEIAALERGEVRLDDELLESLEAGRTDSMGDIVRTIQAAQYDVIAHTPKSLLIIQGGPGTGKTAVALHRVSWLLFNQQGLRPEDVLVVGPSTTLVKYIQDVVPSLGDDGVRHAALEDLVRDLVVPRHTEQPARAALKGDARMQHVLAEGLRLRVRTGGESLKVKRSNTAGSIQISSMTVRNLIRPLSYLPYGEGRHRFIEALRGECLRSLGTRADVSFEREFDTSSFNQQVDRVWPSLSPLQFLRELFGSRNRTSAAGGHELTSEELNLLYRRPQRYISDEPWSIEDAFLLHEVEALMDPGNQLRFDHIVVDEAQDLSGMQLQALARRSRTGAMTLVGDIAQSTGPFARNSWNEIIDALEKKGVPASRRTLKHVYRVPNEIFRIAVALQSEIAPDLDAAESVRSSGSEPRVLSAWSGDVSRVVLECAREHSADGLMVGVIAAAPMLAEIAARMDSEGVRYSMADTGTLGKNINLIRPETAKGLEFDAVVIADPKGIYHLDSGARLLYIALTRSTARLDMILAGENVPALLRPVLPSLEVVSAPPPFDVDDRFDQENSNSDEVDELLPLAHGVVVGAKGSPPLDSAPLRHLSDTSAYESPASPKQTAAVSIADRLIDVMADTVVAELRAVIAPGEVIRVARRIVELLDDEEPHPARSTKNTYE</sequence>
<dbReference type="InterPro" id="IPR000212">
    <property type="entry name" value="DNA_helicase_UvrD/REP"/>
</dbReference>
<comment type="caution">
    <text evidence="8">The sequence shown here is derived from an EMBL/GenBank/DDBJ whole genome shotgun (WGS) entry which is preliminary data.</text>
</comment>
<accession>A0ABP8JHG1</accession>
<feature type="compositionally biased region" description="Polar residues" evidence="6">
    <location>
        <begin position="734"/>
        <end position="745"/>
    </location>
</feature>
<keyword evidence="1 5" id="KW-0547">Nucleotide-binding</keyword>
<feature type="binding site" evidence="5">
    <location>
        <begin position="198"/>
        <end position="205"/>
    </location>
    <ligand>
        <name>ATP</name>
        <dbReference type="ChEBI" id="CHEBI:30616"/>
    </ligand>
</feature>